<evidence type="ECO:0000256" key="1">
    <source>
        <dbReference type="ARBA" id="ARBA00022598"/>
    </source>
</evidence>
<evidence type="ECO:0000313" key="7">
    <source>
        <dbReference type="Proteomes" id="UP000250462"/>
    </source>
</evidence>
<dbReference type="PANTHER" id="PTHR43585">
    <property type="entry name" value="FUMIPYRROLE BIOSYNTHESIS PROTEIN C"/>
    <property type="match status" value="1"/>
</dbReference>
<dbReference type="InterPro" id="IPR040570">
    <property type="entry name" value="LAL_C2"/>
</dbReference>
<accession>A0A329QPD2</accession>
<dbReference type="Pfam" id="PF18130">
    <property type="entry name" value="ATPgrasp_N"/>
    <property type="match status" value="1"/>
</dbReference>
<dbReference type="Gene3D" id="3.30.470.20">
    <property type="entry name" value="ATP-grasp fold, B domain"/>
    <property type="match status" value="1"/>
</dbReference>
<dbReference type="RefSeq" id="WP_112258448.1">
    <property type="nucleotide sequence ID" value="NZ_QMIG01000010.1"/>
</dbReference>
<proteinExistence type="predicted"/>
<keyword evidence="2 4" id="KW-0547">Nucleotide-binding</keyword>
<evidence type="ECO:0000313" key="6">
    <source>
        <dbReference type="EMBL" id="RAW14026.1"/>
    </source>
</evidence>
<organism evidence="6 7">
    <name type="scientific">Phytoactinopolyspora halophila</name>
    <dbReference type="NCBI Taxonomy" id="1981511"/>
    <lineage>
        <taxon>Bacteria</taxon>
        <taxon>Bacillati</taxon>
        <taxon>Actinomycetota</taxon>
        <taxon>Actinomycetes</taxon>
        <taxon>Jiangellales</taxon>
        <taxon>Jiangellaceae</taxon>
        <taxon>Phytoactinopolyspora</taxon>
    </lineage>
</organism>
<protein>
    <submittedName>
        <fullName evidence="6">Carboxylate--amine ligase</fullName>
    </submittedName>
</protein>
<evidence type="ECO:0000256" key="2">
    <source>
        <dbReference type="ARBA" id="ARBA00022741"/>
    </source>
</evidence>
<dbReference type="GO" id="GO:0046872">
    <property type="term" value="F:metal ion binding"/>
    <property type="evidence" value="ECO:0007669"/>
    <property type="project" value="InterPro"/>
</dbReference>
<dbReference type="GO" id="GO:0016874">
    <property type="term" value="F:ligase activity"/>
    <property type="evidence" value="ECO:0007669"/>
    <property type="project" value="UniProtKB-KW"/>
</dbReference>
<dbReference type="AlphaFoldDB" id="A0A329QPD2"/>
<comment type="caution">
    <text evidence="6">The sequence shown here is derived from an EMBL/GenBank/DDBJ whole genome shotgun (WGS) entry which is preliminary data.</text>
</comment>
<gene>
    <name evidence="6" type="ORF">DPM12_11360</name>
</gene>
<keyword evidence="3 4" id="KW-0067">ATP-binding</keyword>
<dbReference type="InterPro" id="IPR052032">
    <property type="entry name" value="ATP-dep_AA_Ligase"/>
</dbReference>
<dbReference type="GO" id="GO:0005524">
    <property type="term" value="F:ATP binding"/>
    <property type="evidence" value="ECO:0007669"/>
    <property type="project" value="UniProtKB-UniRule"/>
</dbReference>
<dbReference type="PROSITE" id="PS50975">
    <property type="entry name" value="ATP_GRASP"/>
    <property type="match status" value="1"/>
</dbReference>
<dbReference type="EMBL" id="QMIG01000010">
    <property type="protein sequence ID" value="RAW14026.1"/>
    <property type="molecule type" value="Genomic_DNA"/>
</dbReference>
<feature type="domain" description="ATP-grasp" evidence="5">
    <location>
        <begin position="122"/>
        <end position="321"/>
    </location>
</feature>
<evidence type="ECO:0000259" key="5">
    <source>
        <dbReference type="PROSITE" id="PS50975"/>
    </source>
</evidence>
<reference evidence="6 7" key="1">
    <citation type="submission" date="2018-06" db="EMBL/GenBank/DDBJ databases">
        <title>Phytoactinopolyspora halophila sp. nov., a novel halophilic actinomycete isolated from a saline soil in China.</title>
        <authorList>
            <person name="Tang S.-K."/>
        </authorList>
    </citation>
    <scope>NUCLEOTIDE SEQUENCE [LARGE SCALE GENOMIC DNA]</scope>
    <source>
        <strain evidence="6 7">YIM 96934</strain>
    </source>
</reference>
<dbReference type="InterPro" id="IPR041472">
    <property type="entry name" value="BL00235/CARNS1_N"/>
</dbReference>
<dbReference type="Gene3D" id="3.40.50.20">
    <property type="match status" value="1"/>
</dbReference>
<keyword evidence="1 6" id="KW-0436">Ligase</keyword>
<dbReference type="Pfam" id="PF18603">
    <property type="entry name" value="LAL_C2"/>
    <property type="match status" value="1"/>
</dbReference>
<sequence length="434" mass="46150">MATLLMIESWLRSTGICLPPIIRDMGHEYVLLTRDPSIYAPLDGDRPHPVVENAAEIVVADTNDLDAVRHAARTVDQRLRVDGALTTCDYYLEAAAAAANDLGLPGAPAEVMRTATQKHRVRAALAAAGLPNPAFAAVDSWQDARGAAARLGLPLIGKPVDLNAGTAVELIESEGALKDAFWHVAGIERNTRGQPLQRLLLLEEPLKGQEVSVEAVTYEGTTSVIGITDKSVTAAPARVESGHMFPARLDPSRAREIEALVADALAAIGYTYGLSHTEVALTADGPRIIEINPRQGGGYIFDLVHLVAGVHPLDMLVDLALGRMPDLAAAASAADGTAGSAAVFFVMSPRDGVVEYVAGSDRLQTDPRVWRWSMLRSGPVRRPQDNDAYLGHVLTVDPDGRRARAYAEQAVRGLELHFDDGATASPLGIPSGLA</sequence>
<evidence type="ECO:0000256" key="3">
    <source>
        <dbReference type="ARBA" id="ARBA00022840"/>
    </source>
</evidence>
<dbReference type="Pfam" id="PF13535">
    <property type="entry name" value="ATP-grasp_4"/>
    <property type="match status" value="1"/>
</dbReference>
<dbReference type="InterPro" id="IPR011761">
    <property type="entry name" value="ATP-grasp"/>
</dbReference>
<evidence type="ECO:0000256" key="4">
    <source>
        <dbReference type="PROSITE-ProRule" id="PRU00409"/>
    </source>
</evidence>
<dbReference type="Proteomes" id="UP000250462">
    <property type="component" value="Unassembled WGS sequence"/>
</dbReference>
<dbReference type="SUPFAM" id="SSF56059">
    <property type="entry name" value="Glutathione synthetase ATP-binding domain-like"/>
    <property type="match status" value="1"/>
</dbReference>
<dbReference type="OrthoDB" id="24041at2"/>
<dbReference type="PANTHER" id="PTHR43585:SF2">
    <property type="entry name" value="ATP-GRASP ENZYME FSQD"/>
    <property type="match status" value="1"/>
</dbReference>
<keyword evidence="7" id="KW-1185">Reference proteome</keyword>
<name>A0A329QPD2_9ACTN</name>